<feature type="compositionally biased region" description="Polar residues" evidence="2">
    <location>
        <begin position="288"/>
        <end position="301"/>
    </location>
</feature>
<feature type="compositionally biased region" description="Polar residues" evidence="2">
    <location>
        <begin position="517"/>
        <end position="542"/>
    </location>
</feature>
<reference evidence="4" key="1">
    <citation type="submission" date="2020-11" db="EMBL/GenBank/DDBJ databases">
        <authorList>
            <person name="Tran Van P."/>
        </authorList>
    </citation>
    <scope>NUCLEOTIDE SEQUENCE</scope>
</reference>
<dbReference type="InterPro" id="IPR050468">
    <property type="entry name" value="Cuticle_Struct_Prot"/>
</dbReference>
<protein>
    <submittedName>
        <fullName evidence="4">Uncharacterized protein</fullName>
    </submittedName>
</protein>
<organism evidence="4">
    <name type="scientific">Timema poppense</name>
    <name type="common">Walking stick</name>
    <dbReference type="NCBI Taxonomy" id="170557"/>
    <lineage>
        <taxon>Eukaryota</taxon>
        <taxon>Metazoa</taxon>
        <taxon>Ecdysozoa</taxon>
        <taxon>Arthropoda</taxon>
        <taxon>Hexapoda</taxon>
        <taxon>Insecta</taxon>
        <taxon>Pterygota</taxon>
        <taxon>Neoptera</taxon>
        <taxon>Polyneoptera</taxon>
        <taxon>Phasmatodea</taxon>
        <taxon>Timematodea</taxon>
        <taxon>Timematoidea</taxon>
        <taxon>Timematidae</taxon>
        <taxon>Timema</taxon>
    </lineage>
</organism>
<feature type="region of interest" description="Disordered" evidence="2">
    <location>
        <begin position="456"/>
        <end position="634"/>
    </location>
</feature>
<dbReference type="Pfam" id="PF00379">
    <property type="entry name" value="Chitin_bind_4"/>
    <property type="match status" value="3"/>
</dbReference>
<feature type="signal peptide" evidence="3">
    <location>
        <begin position="1"/>
        <end position="20"/>
    </location>
</feature>
<feature type="region of interest" description="Disordered" evidence="2">
    <location>
        <begin position="368"/>
        <end position="388"/>
    </location>
</feature>
<dbReference type="GO" id="GO:0008010">
    <property type="term" value="F:structural constituent of chitin-based larval cuticle"/>
    <property type="evidence" value="ECO:0007669"/>
    <property type="project" value="TreeGrafter"/>
</dbReference>
<dbReference type="PANTHER" id="PTHR10380:SF235">
    <property type="entry name" value="CUTICULAR PROTEIN 73D, ISOFORM B"/>
    <property type="match status" value="1"/>
</dbReference>
<proteinExistence type="predicted"/>
<keyword evidence="1" id="KW-0193">Cuticle</keyword>
<name>A0A7R9DBL0_TIMPO</name>
<feature type="compositionally biased region" description="Basic and acidic residues" evidence="2">
    <location>
        <begin position="318"/>
        <end position="330"/>
    </location>
</feature>
<dbReference type="PROSITE" id="PS51155">
    <property type="entry name" value="CHIT_BIND_RR_2"/>
    <property type="match status" value="3"/>
</dbReference>
<evidence type="ECO:0000256" key="2">
    <source>
        <dbReference type="SAM" id="MobiDB-lite"/>
    </source>
</evidence>
<dbReference type="PANTHER" id="PTHR10380">
    <property type="entry name" value="CUTICLE PROTEIN"/>
    <property type="match status" value="1"/>
</dbReference>
<sequence length="729" mass="79757">MVLFPMVVSVLTLFMYPITPSTLFQGFPQEFSVRNTLRDSFDDAKILEKFRPAPLHSAYTQPGFEHHLPNNGKTNLHICTSAKRTPPVEGALVALSRVAVTLSSGMKERGRFSISVSSGNILSCDDLSGSSLSCLHNRSPLLLAKKWNHKPTWSELPVVLWSTCGVVGWEGLVVWIMASCYHCQKNLASQGLTTSGRARSELFDPHTDGSYKFAYSTGDVGQHYHSATATADNTVSGVFGHRDPATGRNQNTKYTAGRRGFRAQGPHIARKMDLSQNKIPYSPPVDPNSPQYNPSYDTYSDPNEDPSYEFGFRTPGHSRQEKSDSRGHVDGHYSFVDDVGLRHDVQYEAGARTGFQVKTPFPDSNSIGNSLFYRGPPSSKTSRTTRGHTSIQRFQNGAYRFTAVGPDQHRTEESDATGHVRGSYTYLDDKGVKRTTVYIAGPNIGYKVLKSPLETQEYPSYQPPPYQIPQLGTSQSNPSKGDDIFDLPDGLNTAETSSSNIPLVSNFNKNDKDDEQTTNNDNSAIFGSVPSNVGNKNPTNNIKPVGDESEGLDNNHRPLHFGNSDDDDDIFGGTTGTAEENGNNFKPSYGKPGTDNAPTGSSDSGDDFLTTGPGLFGPDGTKPRPGQSGSKIPYGNCCSLSGRGNVRYKSISNRQVSTKLTETRKRFPQERSHREEDGFLGFPSGVFVRGHVQSLDIMPFGSRMPPPGVALDYLEQPSKTRETGSTDNL</sequence>
<dbReference type="EMBL" id="OD004936">
    <property type="protein sequence ID" value="CAD7410722.1"/>
    <property type="molecule type" value="Genomic_DNA"/>
</dbReference>
<gene>
    <name evidence="4" type="ORF">TPSB3V08_LOCUS7513</name>
</gene>
<accession>A0A7R9DBL0</accession>
<keyword evidence="3" id="KW-0732">Signal</keyword>
<evidence type="ECO:0000256" key="1">
    <source>
        <dbReference type="PROSITE-ProRule" id="PRU00497"/>
    </source>
</evidence>
<evidence type="ECO:0000313" key="4">
    <source>
        <dbReference type="EMBL" id="CAD7410722.1"/>
    </source>
</evidence>
<feature type="region of interest" description="Disordered" evidence="2">
    <location>
        <begin position="273"/>
        <end position="330"/>
    </location>
</feature>
<dbReference type="GO" id="GO:0062129">
    <property type="term" value="C:chitin-based extracellular matrix"/>
    <property type="evidence" value="ECO:0007669"/>
    <property type="project" value="TreeGrafter"/>
</dbReference>
<dbReference type="AlphaFoldDB" id="A0A7R9DBL0"/>
<feature type="compositionally biased region" description="Polar residues" evidence="2">
    <location>
        <begin position="378"/>
        <end position="388"/>
    </location>
</feature>
<evidence type="ECO:0000256" key="3">
    <source>
        <dbReference type="SAM" id="SignalP"/>
    </source>
</evidence>
<feature type="chain" id="PRO_5031237461" evidence="3">
    <location>
        <begin position="21"/>
        <end position="729"/>
    </location>
</feature>
<feature type="compositionally biased region" description="Polar residues" evidence="2">
    <location>
        <begin position="493"/>
        <end position="508"/>
    </location>
</feature>
<dbReference type="InterPro" id="IPR000618">
    <property type="entry name" value="Insect_cuticle"/>
</dbReference>